<dbReference type="InterPro" id="IPR025734">
    <property type="entry name" value="EspG"/>
</dbReference>
<sequence>MSRRFERIISTPVLLDYAAYDVLHSGECGEGAPKPAGLEGLSPGSTYRERVRLIKEVLADLRERGLAKVDNPAPELRETIRLLHNPHRRIYGWYGFVEDEQRVQGSFHVAESDDVAVLAVWERGQVLLEPVDADDLHSVVASLLPDAVEPVADEEIVVPAERPPRRSRGEDDEPWFVDCDVGRTERDPVQRRYDRVERLTSGGQHFVMQLGKAHKGSWGEEKVSEFPLNYYFGPEGAVLSVLKRSGEDPDGEPLRHLVPATSAAFRRELRSLR</sequence>
<keyword evidence="6" id="KW-1185">Reference proteome</keyword>
<comment type="caution">
    <text evidence="5">The sequence shown here is derived from an EMBL/GenBank/DDBJ whole genome shotgun (WGS) entry which is preliminary data.</text>
</comment>
<evidence type="ECO:0000256" key="4">
    <source>
        <dbReference type="ARBA" id="ARBA00023186"/>
    </source>
</evidence>
<evidence type="ECO:0000313" key="6">
    <source>
        <dbReference type="Proteomes" id="UP000548304"/>
    </source>
</evidence>
<reference evidence="5 6" key="1">
    <citation type="submission" date="2020-07" db="EMBL/GenBank/DDBJ databases">
        <title>Genomic Encyclopedia of Type Strains, Phase III (KMG-III): the genomes of soil and plant-associated and newly described type strains.</title>
        <authorList>
            <person name="Whitman W."/>
        </authorList>
    </citation>
    <scope>NUCLEOTIDE SEQUENCE [LARGE SCALE GENOMIC DNA]</scope>
    <source>
        <strain evidence="5 6">CECT 8576</strain>
    </source>
</reference>
<dbReference type="RefSeq" id="WP_179536598.1">
    <property type="nucleotide sequence ID" value="NZ_JACBYW010000006.1"/>
</dbReference>
<name>A0A852Z0B4_9ACTN</name>
<dbReference type="AlphaFoldDB" id="A0A852Z0B4"/>
<evidence type="ECO:0008006" key="7">
    <source>
        <dbReference type="Google" id="ProtNLM"/>
    </source>
</evidence>
<organism evidence="5 6">
    <name type="scientific">Actinopolyspora biskrensis</name>
    <dbReference type="NCBI Taxonomy" id="1470178"/>
    <lineage>
        <taxon>Bacteria</taxon>
        <taxon>Bacillati</taxon>
        <taxon>Actinomycetota</taxon>
        <taxon>Actinomycetes</taxon>
        <taxon>Actinopolysporales</taxon>
        <taxon>Actinopolysporaceae</taxon>
        <taxon>Actinopolyspora</taxon>
    </lineage>
</organism>
<accession>A0A852Z0B4</accession>
<evidence type="ECO:0000313" key="5">
    <source>
        <dbReference type="EMBL" id="NYH80271.1"/>
    </source>
</evidence>
<protein>
    <recommendedName>
        <fullName evidence="7">EspG family protein</fullName>
    </recommendedName>
</protein>
<evidence type="ECO:0000256" key="2">
    <source>
        <dbReference type="ARBA" id="ARBA00006411"/>
    </source>
</evidence>
<gene>
    <name evidence="5" type="ORF">FHR84_003620</name>
</gene>
<keyword evidence="4" id="KW-0143">Chaperone</keyword>
<comment type="subcellular location">
    <subcellularLocation>
        <location evidence="1">Cytoplasm</location>
    </subcellularLocation>
</comment>
<evidence type="ECO:0000256" key="1">
    <source>
        <dbReference type="ARBA" id="ARBA00004496"/>
    </source>
</evidence>
<dbReference type="EMBL" id="JACBYW010000006">
    <property type="protein sequence ID" value="NYH80271.1"/>
    <property type="molecule type" value="Genomic_DNA"/>
</dbReference>
<dbReference type="Pfam" id="PF14011">
    <property type="entry name" value="ESX-1_EspG"/>
    <property type="match status" value="1"/>
</dbReference>
<dbReference type="Proteomes" id="UP000548304">
    <property type="component" value="Unassembled WGS sequence"/>
</dbReference>
<keyword evidence="3" id="KW-0963">Cytoplasm</keyword>
<comment type="similarity">
    <text evidence="2">Belongs to the EspG family.</text>
</comment>
<proteinExistence type="inferred from homology"/>
<evidence type="ECO:0000256" key="3">
    <source>
        <dbReference type="ARBA" id="ARBA00022490"/>
    </source>
</evidence>